<dbReference type="InterPro" id="IPR023214">
    <property type="entry name" value="HAD_sf"/>
</dbReference>
<dbReference type="CDD" id="cd04181">
    <property type="entry name" value="NTP_transferase"/>
    <property type="match status" value="1"/>
</dbReference>
<reference evidence="9 10" key="1">
    <citation type="submission" date="2018-12" db="EMBL/GenBank/DDBJ databases">
        <title>Whole genome sequence of a Pandoraea apista isolate from a patient with cystic fibrosis.</title>
        <authorList>
            <person name="Kenna D.T."/>
            <person name="Turton J.F."/>
        </authorList>
    </citation>
    <scope>NUCLEOTIDE SEQUENCE [LARGE SCALE GENOMIC DNA]</scope>
    <source>
        <strain evidence="9 10">Pa13324</strain>
    </source>
</reference>
<dbReference type="EMBL" id="RWHX01000021">
    <property type="protein sequence ID" value="RSK80510.1"/>
    <property type="molecule type" value="Genomic_DNA"/>
</dbReference>
<dbReference type="CDD" id="cd07503">
    <property type="entry name" value="HAD_HisB-N"/>
    <property type="match status" value="1"/>
</dbReference>
<dbReference type="NCBIfam" id="TIGR01662">
    <property type="entry name" value="HAD-SF-IIIA"/>
    <property type="match status" value="1"/>
</dbReference>
<dbReference type="InterPro" id="IPR006543">
    <property type="entry name" value="Histidinol-phos"/>
</dbReference>
<dbReference type="SUPFAM" id="SSF56784">
    <property type="entry name" value="HAD-like"/>
    <property type="match status" value="1"/>
</dbReference>
<dbReference type="GO" id="GO:0016787">
    <property type="term" value="F:hydrolase activity"/>
    <property type="evidence" value="ECO:0007669"/>
    <property type="project" value="UniProtKB-KW"/>
</dbReference>
<dbReference type="SUPFAM" id="SSF52540">
    <property type="entry name" value="P-loop containing nucleoside triphosphate hydrolases"/>
    <property type="match status" value="1"/>
</dbReference>
<evidence type="ECO:0000313" key="9">
    <source>
        <dbReference type="EMBL" id="RSK80510.1"/>
    </source>
</evidence>
<evidence type="ECO:0000256" key="7">
    <source>
        <dbReference type="ARBA" id="ARBA00031828"/>
    </source>
</evidence>
<dbReference type="PANTHER" id="PTHR42891:SF1">
    <property type="entry name" value="D-GLYCERO-BETA-D-MANNO-HEPTOSE-1,7-BISPHOSPHATE 7-PHOSPHATASE"/>
    <property type="match status" value="1"/>
</dbReference>
<evidence type="ECO:0000256" key="2">
    <source>
        <dbReference type="ARBA" id="ARBA00005628"/>
    </source>
</evidence>
<dbReference type="NCBIfam" id="TIGR01656">
    <property type="entry name" value="Histidinol-ppas"/>
    <property type="match status" value="1"/>
</dbReference>
<evidence type="ECO:0000259" key="8">
    <source>
        <dbReference type="Pfam" id="PF00483"/>
    </source>
</evidence>
<evidence type="ECO:0000256" key="1">
    <source>
        <dbReference type="ARBA" id="ARBA00004496"/>
    </source>
</evidence>
<dbReference type="Pfam" id="PF13242">
    <property type="entry name" value="Hydrolase_like"/>
    <property type="match status" value="1"/>
</dbReference>
<dbReference type="Gene3D" id="3.40.50.1000">
    <property type="entry name" value="HAD superfamily/HAD-like"/>
    <property type="match status" value="1"/>
</dbReference>
<evidence type="ECO:0000256" key="4">
    <source>
        <dbReference type="ARBA" id="ARBA00022723"/>
    </source>
</evidence>
<accession>A0ABX9ZP45</accession>
<comment type="subcellular location">
    <subcellularLocation>
        <location evidence="1">Cytoplasm</location>
    </subcellularLocation>
</comment>
<evidence type="ECO:0000256" key="6">
    <source>
        <dbReference type="ARBA" id="ARBA00023277"/>
    </source>
</evidence>
<dbReference type="InterPro" id="IPR036412">
    <property type="entry name" value="HAD-like_sf"/>
</dbReference>
<organism evidence="9 10">
    <name type="scientific">Pandoraea apista</name>
    <dbReference type="NCBI Taxonomy" id="93218"/>
    <lineage>
        <taxon>Bacteria</taxon>
        <taxon>Pseudomonadati</taxon>
        <taxon>Pseudomonadota</taxon>
        <taxon>Betaproteobacteria</taxon>
        <taxon>Burkholderiales</taxon>
        <taxon>Burkholderiaceae</taxon>
        <taxon>Pandoraea</taxon>
    </lineage>
</organism>
<keyword evidence="4" id="KW-0479">Metal-binding</keyword>
<dbReference type="InterPro" id="IPR005835">
    <property type="entry name" value="NTP_transferase_dom"/>
</dbReference>
<keyword evidence="3" id="KW-0963">Cytoplasm</keyword>
<dbReference type="Gene3D" id="3.90.550.10">
    <property type="entry name" value="Spore Coat Polysaccharide Biosynthesis Protein SpsA, Chain A"/>
    <property type="match status" value="1"/>
</dbReference>
<gene>
    <name evidence="9" type="ORF">EJE83_13040</name>
</gene>
<dbReference type="Gene3D" id="3.40.50.300">
    <property type="entry name" value="P-loop containing nucleotide triphosphate hydrolases"/>
    <property type="match status" value="1"/>
</dbReference>
<name>A0ABX9ZP45_9BURK</name>
<dbReference type="InterPro" id="IPR006549">
    <property type="entry name" value="HAD-SF_hydro_IIIA"/>
</dbReference>
<dbReference type="Proteomes" id="UP000270216">
    <property type="component" value="Unassembled WGS sequence"/>
</dbReference>
<evidence type="ECO:0000313" key="10">
    <source>
        <dbReference type="Proteomes" id="UP000270216"/>
    </source>
</evidence>
<dbReference type="InterPro" id="IPR029044">
    <property type="entry name" value="Nucleotide-diphossugar_trans"/>
</dbReference>
<keyword evidence="10" id="KW-1185">Reference proteome</keyword>
<comment type="caution">
    <text evidence="9">The sequence shown here is derived from an EMBL/GenBank/DDBJ whole genome shotgun (WGS) entry which is preliminary data.</text>
</comment>
<dbReference type="SUPFAM" id="SSF53448">
    <property type="entry name" value="Nucleotide-diphospho-sugar transferases"/>
    <property type="match status" value="1"/>
</dbReference>
<evidence type="ECO:0000256" key="5">
    <source>
        <dbReference type="ARBA" id="ARBA00022801"/>
    </source>
</evidence>
<dbReference type="InterPro" id="IPR004446">
    <property type="entry name" value="Heptose_bisP_phosphatase"/>
</dbReference>
<dbReference type="Pfam" id="PF00483">
    <property type="entry name" value="NTP_transferase"/>
    <property type="match status" value="1"/>
</dbReference>
<dbReference type="PANTHER" id="PTHR42891">
    <property type="entry name" value="D-GLYCERO-BETA-D-MANNO-HEPTOSE-1,7-BISPHOSPHATE 7-PHOSPHATASE"/>
    <property type="match status" value="1"/>
</dbReference>
<proteinExistence type="inferred from homology"/>
<dbReference type="InterPro" id="IPR027417">
    <property type="entry name" value="P-loop_NTPase"/>
</dbReference>
<evidence type="ECO:0000256" key="3">
    <source>
        <dbReference type="ARBA" id="ARBA00022490"/>
    </source>
</evidence>
<comment type="similarity">
    <text evidence="2">Belongs to the GmhB family.</text>
</comment>
<protein>
    <recommendedName>
        <fullName evidence="7">D,D-heptose 1,7-bisphosphate phosphatase</fullName>
    </recommendedName>
</protein>
<keyword evidence="5 9" id="KW-0378">Hydrolase</keyword>
<keyword evidence="6" id="KW-0119">Carbohydrate metabolism</keyword>
<feature type="domain" description="Nucleotidyl transferase" evidence="8">
    <location>
        <begin position="14"/>
        <end position="242"/>
    </location>
</feature>
<sequence length="638" mass="69908">MHMLRPSMRCRVAILAGGKGTRLAARTGGLPKPMTPILGKPVLEHQIELCKQYGFSEIALLVHYKSEAIEAYFGDGSKWGVSLVYVQEQDARGTAGALRDALYTLADRFLVLYADTYARVDLSRLWDFHSQSDAAGTLLLHPNDHPQDSDLVALDSNGCVTGIHPYPHAAGVDHANLVNAALYVLRRDALEDVIPAEGLHDLAKHTFPALLAKGRTLCGYVTPEYIKDMGTPARLDKVERDITVGLPERLSGDTPRYAVFLDRDGTLNHEVNHLNHPDQLQLFPGVTEAVHRLNRAGLLAIGVTNQPVVARGELTLAGLAKVHARLDTLLGAGGAYLDGMFVCHHHPDRGFEGEVAELKVVCSCRKPEPGMLNQATAQFNIDRRQSWMVGDTTSDILAGRRAGVRTILVRTGYGGRDYKYDVSPDFIADKLTDAIDWILAGHGRVTREMMPVAAAYANQRMILVGGASKTGKTSAANVLKELLEQAGRTTHVISLDGWLRSPEQRPEQQGVLHRYDVDTYRGELLPLVGASTRIEISQPVRDRISGEARGTRRFSVGPDDVIVVEGVTALLDDVLLSLTDARVMLCATEERRRARFVDEYLLRGAKPNEIDEKFASRELDEVAPIDAAGHAVAFQISL</sequence>